<keyword evidence="7 8" id="KW-0472">Membrane</keyword>
<evidence type="ECO:0000256" key="6">
    <source>
        <dbReference type="ARBA" id="ARBA00022989"/>
    </source>
</evidence>
<feature type="transmembrane region" description="Helical" evidence="8">
    <location>
        <begin position="200"/>
        <end position="226"/>
    </location>
</feature>
<feature type="transmembrane region" description="Helical" evidence="8">
    <location>
        <begin position="103"/>
        <end position="128"/>
    </location>
</feature>
<dbReference type="InterPro" id="IPR000515">
    <property type="entry name" value="MetI-like"/>
</dbReference>
<dbReference type="PANTHER" id="PTHR42929">
    <property type="entry name" value="INNER MEMBRANE ABC TRANSPORTER PERMEASE PROTEIN YDCU-RELATED-RELATED"/>
    <property type="match status" value="1"/>
</dbReference>
<evidence type="ECO:0000313" key="10">
    <source>
        <dbReference type="EMBL" id="TCO81426.1"/>
    </source>
</evidence>
<dbReference type="OrthoDB" id="9807047at2"/>
<dbReference type="Proteomes" id="UP000295765">
    <property type="component" value="Unassembled WGS sequence"/>
</dbReference>
<evidence type="ECO:0000256" key="5">
    <source>
        <dbReference type="ARBA" id="ARBA00022692"/>
    </source>
</evidence>
<dbReference type="PANTHER" id="PTHR42929:SF1">
    <property type="entry name" value="INNER MEMBRANE ABC TRANSPORTER PERMEASE PROTEIN YDCU-RELATED"/>
    <property type="match status" value="1"/>
</dbReference>
<proteinExistence type="inferred from homology"/>
<evidence type="ECO:0000256" key="1">
    <source>
        <dbReference type="ARBA" id="ARBA00004651"/>
    </source>
</evidence>
<dbReference type="Gene3D" id="1.10.3720.10">
    <property type="entry name" value="MetI-like"/>
    <property type="match status" value="1"/>
</dbReference>
<accession>A0A4R2LAZ2</accession>
<evidence type="ECO:0000256" key="7">
    <source>
        <dbReference type="ARBA" id="ARBA00023136"/>
    </source>
</evidence>
<dbReference type="Pfam" id="PF00528">
    <property type="entry name" value="BPD_transp_1"/>
    <property type="match status" value="1"/>
</dbReference>
<keyword evidence="3 8" id="KW-0813">Transport</keyword>
<feature type="transmembrane region" description="Helical" evidence="8">
    <location>
        <begin position="148"/>
        <end position="173"/>
    </location>
</feature>
<dbReference type="PROSITE" id="PS50928">
    <property type="entry name" value="ABC_TM1"/>
    <property type="match status" value="1"/>
</dbReference>
<dbReference type="NCBIfam" id="NF007044">
    <property type="entry name" value="PRK09497.1"/>
    <property type="match status" value="1"/>
</dbReference>
<sequence length="286" mass="31813">MTRSRSNPFRRVATGSIFWWLFIFALIPNAMVVMVSFMPRGETEFVELGLTLESYGKLLDPLYLQVFWESFWLATLTTLLCLVIGYPFAYIIGRAPRHLRPLLVLLVIIPFWTSSLVRTYAMMILLGTQGVINTALIALGLITEPLELLFTPGAVVAGLVYTLLPFMVLPLYASIEKLDVRLIEAARDLGARKLTTFRKVIIPLTMPGIVAGCMLVFLPGLGMYYVSDILGGAKTTLIGNLIQRQFLSARDWPFGSALSVTLTLTMALMLWAYVVAARRAAQKVEA</sequence>
<dbReference type="RefSeq" id="WP_132541274.1">
    <property type="nucleotide sequence ID" value="NZ_SLWY01000008.1"/>
</dbReference>
<reference evidence="10 11" key="1">
    <citation type="submission" date="2019-03" db="EMBL/GenBank/DDBJ databases">
        <title>Genomic Encyclopedia of Type Strains, Phase IV (KMG-IV): sequencing the most valuable type-strain genomes for metagenomic binning, comparative biology and taxonomic classification.</title>
        <authorList>
            <person name="Goeker M."/>
        </authorList>
    </citation>
    <scope>NUCLEOTIDE SEQUENCE [LARGE SCALE GENOMIC DNA]</scope>
    <source>
        <strain evidence="10 11">DSM 25287</strain>
    </source>
</reference>
<dbReference type="SUPFAM" id="SSF161098">
    <property type="entry name" value="MetI-like"/>
    <property type="match status" value="1"/>
</dbReference>
<comment type="caution">
    <text evidence="10">The sequence shown here is derived from an EMBL/GenBank/DDBJ whole genome shotgun (WGS) entry which is preliminary data.</text>
</comment>
<comment type="subcellular location">
    <subcellularLocation>
        <location evidence="1 8">Cell membrane</location>
        <topology evidence="1 8">Multi-pass membrane protein</topology>
    </subcellularLocation>
</comment>
<comment type="similarity">
    <text evidence="2">Belongs to the binding-protein-dependent transport system permease family. CysTW subfamily.</text>
</comment>
<keyword evidence="4" id="KW-1003">Cell membrane</keyword>
<evidence type="ECO:0000256" key="4">
    <source>
        <dbReference type="ARBA" id="ARBA00022475"/>
    </source>
</evidence>
<keyword evidence="5 8" id="KW-0812">Transmembrane</keyword>
<dbReference type="AlphaFoldDB" id="A0A4R2LAZ2"/>
<dbReference type="GO" id="GO:0055085">
    <property type="term" value="P:transmembrane transport"/>
    <property type="evidence" value="ECO:0007669"/>
    <property type="project" value="InterPro"/>
</dbReference>
<feature type="transmembrane region" description="Helical" evidence="8">
    <location>
        <begin position="71"/>
        <end position="91"/>
    </location>
</feature>
<dbReference type="CDD" id="cd06261">
    <property type="entry name" value="TM_PBP2"/>
    <property type="match status" value="1"/>
</dbReference>
<feature type="domain" description="ABC transmembrane type-1" evidence="9">
    <location>
        <begin position="67"/>
        <end position="275"/>
    </location>
</feature>
<dbReference type="GO" id="GO:0005886">
    <property type="term" value="C:plasma membrane"/>
    <property type="evidence" value="ECO:0007669"/>
    <property type="project" value="UniProtKB-SubCell"/>
</dbReference>
<evidence type="ECO:0000313" key="11">
    <source>
        <dbReference type="Proteomes" id="UP000295765"/>
    </source>
</evidence>
<organism evidence="10 11">
    <name type="scientific">Plasticicumulans lactativorans</name>
    <dbReference type="NCBI Taxonomy" id="1133106"/>
    <lineage>
        <taxon>Bacteria</taxon>
        <taxon>Pseudomonadati</taxon>
        <taxon>Pseudomonadota</taxon>
        <taxon>Gammaproteobacteria</taxon>
        <taxon>Candidatus Competibacteraceae</taxon>
        <taxon>Plasticicumulans</taxon>
    </lineage>
</organism>
<keyword evidence="11" id="KW-1185">Reference proteome</keyword>
<name>A0A4R2LAZ2_9GAMM</name>
<feature type="transmembrane region" description="Helical" evidence="8">
    <location>
        <begin position="12"/>
        <end position="38"/>
    </location>
</feature>
<evidence type="ECO:0000256" key="8">
    <source>
        <dbReference type="RuleBase" id="RU363032"/>
    </source>
</evidence>
<evidence type="ECO:0000256" key="3">
    <source>
        <dbReference type="ARBA" id="ARBA00022448"/>
    </source>
</evidence>
<dbReference type="InterPro" id="IPR035906">
    <property type="entry name" value="MetI-like_sf"/>
</dbReference>
<gene>
    <name evidence="10" type="ORF">EV699_10857</name>
</gene>
<protein>
    <submittedName>
        <fullName evidence="10">Spermidine/putrescine transport system permease protein</fullName>
    </submittedName>
</protein>
<feature type="transmembrane region" description="Helical" evidence="8">
    <location>
        <begin position="254"/>
        <end position="276"/>
    </location>
</feature>
<evidence type="ECO:0000259" key="9">
    <source>
        <dbReference type="PROSITE" id="PS50928"/>
    </source>
</evidence>
<keyword evidence="6 8" id="KW-1133">Transmembrane helix</keyword>
<dbReference type="EMBL" id="SLWY01000008">
    <property type="protein sequence ID" value="TCO81426.1"/>
    <property type="molecule type" value="Genomic_DNA"/>
</dbReference>
<evidence type="ECO:0000256" key="2">
    <source>
        <dbReference type="ARBA" id="ARBA00007069"/>
    </source>
</evidence>